<accession>A0A0R3R5R8</accession>
<dbReference type="Proteomes" id="UP000280834">
    <property type="component" value="Unassembled WGS sequence"/>
</dbReference>
<reference evidence="3" key="1">
    <citation type="submission" date="2017-02" db="UniProtKB">
        <authorList>
            <consortium name="WormBaseParasite"/>
        </authorList>
    </citation>
    <scope>IDENTIFICATION</scope>
</reference>
<dbReference type="EMBL" id="UZAG01020026">
    <property type="protein sequence ID" value="VDO45558.1"/>
    <property type="molecule type" value="Genomic_DNA"/>
</dbReference>
<keyword evidence="2" id="KW-1185">Reference proteome</keyword>
<protein>
    <submittedName>
        <fullName evidence="3">Costars domain-containing protein</fullName>
    </submittedName>
</protein>
<evidence type="ECO:0000313" key="2">
    <source>
        <dbReference type="Proteomes" id="UP000280834"/>
    </source>
</evidence>
<gene>
    <name evidence="1" type="ORF">BTMF_LOCUS13359</name>
</gene>
<reference evidence="1 2" key="2">
    <citation type="submission" date="2018-11" db="EMBL/GenBank/DDBJ databases">
        <authorList>
            <consortium name="Pathogen Informatics"/>
        </authorList>
    </citation>
    <scope>NUCLEOTIDE SEQUENCE [LARGE SCALE GENOMIC DNA]</scope>
</reference>
<dbReference type="WBParaSite" id="BTMF_0001536201-mRNA-1">
    <property type="protein sequence ID" value="BTMF_0001536201-mRNA-1"/>
    <property type="gene ID" value="BTMF_0001536201"/>
</dbReference>
<proteinExistence type="predicted"/>
<evidence type="ECO:0000313" key="1">
    <source>
        <dbReference type="EMBL" id="VDO45558.1"/>
    </source>
</evidence>
<dbReference type="AlphaFoldDB" id="A0A0R3R5R8"/>
<evidence type="ECO:0000313" key="3">
    <source>
        <dbReference type="WBParaSite" id="BTMF_0001536201-mRNA-1"/>
    </source>
</evidence>
<name>A0A0R3R5R8_9BILA</name>
<organism evidence="3">
    <name type="scientific">Brugia timori</name>
    <dbReference type="NCBI Taxonomy" id="42155"/>
    <lineage>
        <taxon>Eukaryota</taxon>
        <taxon>Metazoa</taxon>
        <taxon>Ecdysozoa</taxon>
        <taxon>Nematoda</taxon>
        <taxon>Chromadorea</taxon>
        <taxon>Rhabditida</taxon>
        <taxon>Spirurina</taxon>
        <taxon>Spiruromorpha</taxon>
        <taxon>Filarioidea</taxon>
        <taxon>Onchocercidae</taxon>
        <taxon>Brugia</taxon>
    </lineage>
</organism>
<sequence>MLKRRQMKVENDVRFGGELIEHAEFLFVIQRLFKVIKITKQIGNSPQELID</sequence>